<dbReference type="PANTHER" id="PTHR45660">
    <property type="entry name" value="HISTONE-LYSINE N-METHYLTRANSFERASE SETMAR"/>
    <property type="match status" value="1"/>
</dbReference>
<dbReference type="PROSITE" id="PS50280">
    <property type="entry name" value="SET"/>
    <property type="match status" value="1"/>
</dbReference>
<dbReference type="GO" id="GO:0042054">
    <property type="term" value="F:histone methyltransferase activity"/>
    <property type="evidence" value="ECO:0007669"/>
    <property type="project" value="InterPro"/>
</dbReference>
<feature type="domain" description="Post-SET" evidence="10">
    <location>
        <begin position="533"/>
        <end position="549"/>
    </location>
</feature>
<dbReference type="EMBL" id="OY731404">
    <property type="protein sequence ID" value="CAJ1967832.1"/>
    <property type="molecule type" value="Genomic_DNA"/>
</dbReference>
<dbReference type="SUPFAM" id="SSF82199">
    <property type="entry name" value="SET domain"/>
    <property type="match status" value="1"/>
</dbReference>
<feature type="domain" description="Pre-SET" evidence="9">
    <location>
        <begin position="322"/>
        <end position="384"/>
    </location>
</feature>
<gene>
    <name evidence="12" type="ORF">AYBTSS11_LOCUS21392</name>
</gene>
<evidence type="ECO:0000313" key="13">
    <source>
        <dbReference type="Proteomes" id="UP001189624"/>
    </source>
</evidence>
<dbReference type="SMART" id="SM00468">
    <property type="entry name" value="PreSET"/>
    <property type="match status" value="1"/>
</dbReference>
<evidence type="ECO:0000259" key="11">
    <source>
        <dbReference type="PROSITE" id="PS51015"/>
    </source>
</evidence>
<proteinExistence type="predicted"/>
<evidence type="ECO:0000256" key="6">
    <source>
        <dbReference type="ARBA" id="ARBA00023242"/>
    </source>
</evidence>
<dbReference type="Pfam" id="PF05033">
    <property type="entry name" value="Pre-SET"/>
    <property type="match status" value="1"/>
</dbReference>
<dbReference type="PANTHER" id="PTHR45660:SF46">
    <property type="entry name" value="HISTONE-LYSINE N-METHYLTRANSFERASE, H3 LYSINE-9 SPECIFIC SUVH6"/>
    <property type="match status" value="1"/>
</dbReference>
<evidence type="ECO:0000259" key="8">
    <source>
        <dbReference type="PROSITE" id="PS50280"/>
    </source>
</evidence>
<sequence>MDASKSSGKRHEVCFPTPLSGKEPREVSAKRMKVNRALMTFRNLFHKLVHQFKVNEPENSDLNRKAMVEAAVIMKTKNQWENTQRCVGGILGIEIGDVFQHWVELNIVGLHRIFWTRIDYKIMSKRPLATSIVVADGYDNNGSLVYVLHGRNPTARRNPVRGQITGKGNLALQNSMQAKSPVRVILRVDGNSDGAVVSSNSCSFVYDGLYLVDSVTIERGRDGRLVYKFSLSRILGQPPTFLALKDHGESSKQHARLTPRKRRKPRACAVRKEIVRVNDLSNGEEKFTVRVVTSNDCDQLPTSFEYILNNIYSKKFEQATLCACDCSDGCVNKETCVCFMKNGVKMQNDSKKRVVSPKESSLIYECGPSCKCSSSCINRVSQHGIRFQLEIFLTELKGWGVRTRSFIPSGSFVCEYIGEVTHHKEAAWKLDNEYIFHMGMFMMKLPFLVFWTEQLQYSFAGVGKFSINASKRGNVGRFINHSCSPNLLVKDVMYDHNDKNLPHKMLFAARDIPPGRELSYDYNSFNGKFIKFKFNTCYCGSPACNGKIYI</sequence>
<dbReference type="Gene3D" id="2.170.270.10">
    <property type="entry name" value="SET domain"/>
    <property type="match status" value="1"/>
</dbReference>
<accession>A0AA86SVD9</accession>
<name>A0AA86SVD9_9FABA</name>
<dbReference type="InterPro" id="IPR003105">
    <property type="entry name" value="SRA_YDG"/>
</dbReference>
<dbReference type="InterPro" id="IPR007728">
    <property type="entry name" value="Pre-SET_dom"/>
</dbReference>
<dbReference type="Gene3D" id="2.30.280.10">
    <property type="entry name" value="SRA-YDG"/>
    <property type="match status" value="1"/>
</dbReference>
<reference evidence="12" key="1">
    <citation type="submission" date="2023-10" db="EMBL/GenBank/DDBJ databases">
        <authorList>
            <person name="Domelevo Entfellner J.-B."/>
        </authorList>
    </citation>
    <scope>NUCLEOTIDE SEQUENCE</scope>
</reference>
<dbReference type="InterPro" id="IPR015947">
    <property type="entry name" value="PUA-like_sf"/>
</dbReference>
<dbReference type="InterPro" id="IPR036987">
    <property type="entry name" value="SRA-YDG_sf"/>
</dbReference>
<evidence type="ECO:0000259" key="10">
    <source>
        <dbReference type="PROSITE" id="PS50868"/>
    </source>
</evidence>
<dbReference type="GO" id="GO:0032259">
    <property type="term" value="P:methylation"/>
    <property type="evidence" value="ECO:0007669"/>
    <property type="project" value="UniProtKB-KW"/>
</dbReference>
<dbReference type="PROSITE" id="PS50867">
    <property type="entry name" value="PRE_SET"/>
    <property type="match status" value="1"/>
</dbReference>
<dbReference type="Pfam" id="PF02182">
    <property type="entry name" value="SAD_SRA"/>
    <property type="match status" value="1"/>
</dbReference>
<evidence type="ECO:0000313" key="12">
    <source>
        <dbReference type="EMBL" id="CAJ1967832.1"/>
    </source>
</evidence>
<dbReference type="InterPro" id="IPR003616">
    <property type="entry name" value="Post-SET_dom"/>
</dbReference>
<evidence type="ECO:0000256" key="7">
    <source>
        <dbReference type="PROSITE-ProRule" id="PRU00358"/>
    </source>
</evidence>
<comment type="subcellular location">
    <subcellularLocation>
        <location evidence="1">Chromosome</location>
        <location evidence="1">Centromere</location>
    </subcellularLocation>
    <subcellularLocation>
        <location evidence="7">Nucleus</location>
    </subcellularLocation>
</comment>
<dbReference type="Proteomes" id="UP001189624">
    <property type="component" value="Chromosome 7"/>
</dbReference>
<dbReference type="InterPro" id="IPR001214">
    <property type="entry name" value="SET_dom"/>
</dbReference>
<protein>
    <submittedName>
        <fullName evidence="12">Uncharacterized protein</fullName>
    </submittedName>
</protein>
<dbReference type="Gramene" id="rna-AYBTSS11_LOCUS21392">
    <property type="protein sequence ID" value="CAJ1967832.1"/>
    <property type="gene ID" value="gene-AYBTSS11_LOCUS21392"/>
</dbReference>
<dbReference type="GO" id="GO:0000775">
    <property type="term" value="C:chromosome, centromeric region"/>
    <property type="evidence" value="ECO:0007669"/>
    <property type="project" value="UniProtKB-SubCell"/>
</dbReference>
<dbReference type="InterPro" id="IPR051357">
    <property type="entry name" value="H3K9_HMTase_SUVAR3-9"/>
</dbReference>
<evidence type="ECO:0000256" key="3">
    <source>
        <dbReference type="ARBA" id="ARBA00022603"/>
    </source>
</evidence>
<dbReference type="AlphaFoldDB" id="A0AA86SVD9"/>
<dbReference type="SMART" id="SM00466">
    <property type="entry name" value="SRA"/>
    <property type="match status" value="1"/>
</dbReference>
<dbReference type="GO" id="GO:0005634">
    <property type="term" value="C:nucleus"/>
    <property type="evidence" value="ECO:0007669"/>
    <property type="project" value="UniProtKB-SubCell"/>
</dbReference>
<feature type="domain" description="SET" evidence="8">
    <location>
        <begin position="387"/>
        <end position="523"/>
    </location>
</feature>
<evidence type="ECO:0000256" key="2">
    <source>
        <dbReference type="ARBA" id="ARBA00022454"/>
    </source>
</evidence>
<keyword evidence="6 7" id="KW-0539">Nucleus</keyword>
<keyword evidence="2" id="KW-0158">Chromosome</keyword>
<keyword evidence="3" id="KW-0489">Methyltransferase</keyword>
<keyword evidence="13" id="KW-1185">Reference proteome</keyword>
<evidence type="ECO:0000259" key="9">
    <source>
        <dbReference type="PROSITE" id="PS50867"/>
    </source>
</evidence>
<evidence type="ECO:0000256" key="1">
    <source>
        <dbReference type="ARBA" id="ARBA00004584"/>
    </source>
</evidence>
<keyword evidence="5" id="KW-0949">S-adenosyl-L-methionine</keyword>
<dbReference type="PROSITE" id="PS50868">
    <property type="entry name" value="POST_SET"/>
    <property type="match status" value="1"/>
</dbReference>
<dbReference type="SMART" id="SM00317">
    <property type="entry name" value="SET"/>
    <property type="match status" value="1"/>
</dbReference>
<dbReference type="SUPFAM" id="SSF88697">
    <property type="entry name" value="PUA domain-like"/>
    <property type="match status" value="1"/>
</dbReference>
<dbReference type="Pfam" id="PF00856">
    <property type="entry name" value="SET"/>
    <property type="match status" value="1"/>
</dbReference>
<dbReference type="InterPro" id="IPR046341">
    <property type="entry name" value="SET_dom_sf"/>
</dbReference>
<dbReference type="GO" id="GO:0008270">
    <property type="term" value="F:zinc ion binding"/>
    <property type="evidence" value="ECO:0007669"/>
    <property type="project" value="InterPro"/>
</dbReference>
<keyword evidence="4" id="KW-0808">Transferase</keyword>
<dbReference type="PROSITE" id="PS51015">
    <property type="entry name" value="YDG"/>
    <property type="match status" value="1"/>
</dbReference>
<evidence type="ECO:0000256" key="5">
    <source>
        <dbReference type="ARBA" id="ARBA00022691"/>
    </source>
</evidence>
<dbReference type="GO" id="GO:0003690">
    <property type="term" value="F:double-stranded DNA binding"/>
    <property type="evidence" value="ECO:0007669"/>
    <property type="project" value="TreeGrafter"/>
</dbReference>
<feature type="domain" description="YDG" evidence="11">
    <location>
        <begin position="88"/>
        <end position="233"/>
    </location>
</feature>
<evidence type="ECO:0000256" key="4">
    <source>
        <dbReference type="ARBA" id="ARBA00022679"/>
    </source>
</evidence>
<organism evidence="12 13">
    <name type="scientific">Sphenostylis stenocarpa</name>
    <dbReference type="NCBI Taxonomy" id="92480"/>
    <lineage>
        <taxon>Eukaryota</taxon>
        <taxon>Viridiplantae</taxon>
        <taxon>Streptophyta</taxon>
        <taxon>Embryophyta</taxon>
        <taxon>Tracheophyta</taxon>
        <taxon>Spermatophyta</taxon>
        <taxon>Magnoliopsida</taxon>
        <taxon>eudicotyledons</taxon>
        <taxon>Gunneridae</taxon>
        <taxon>Pentapetalae</taxon>
        <taxon>rosids</taxon>
        <taxon>fabids</taxon>
        <taxon>Fabales</taxon>
        <taxon>Fabaceae</taxon>
        <taxon>Papilionoideae</taxon>
        <taxon>50 kb inversion clade</taxon>
        <taxon>NPAAA clade</taxon>
        <taxon>indigoferoid/millettioid clade</taxon>
        <taxon>Phaseoleae</taxon>
        <taxon>Sphenostylis</taxon>
    </lineage>
</organism>